<reference evidence="3" key="1">
    <citation type="submission" date="2019-10" db="EMBL/GenBank/DDBJ databases">
        <authorList>
            <person name="Zhang R."/>
            <person name="Pan Y."/>
            <person name="Wang J."/>
            <person name="Ma R."/>
            <person name="Yu S."/>
        </authorList>
    </citation>
    <scope>NUCLEOTIDE SEQUENCE</scope>
    <source>
        <strain evidence="3">LA-IB0</strain>
        <tissue evidence="3">Leaf</tissue>
    </source>
</reference>
<evidence type="ECO:0000256" key="1">
    <source>
        <dbReference type="SAM" id="Coils"/>
    </source>
</evidence>
<name>A0AAV6WYB1_9LAMI</name>
<proteinExistence type="predicted"/>
<evidence type="ECO:0000313" key="3">
    <source>
        <dbReference type="EMBL" id="KAG8371895.1"/>
    </source>
</evidence>
<feature type="compositionally biased region" description="Polar residues" evidence="2">
    <location>
        <begin position="391"/>
        <end position="405"/>
    </location>
</feature>
<feature type="compositionally biased region" description="Polar residues" evidence="2">
    <location>
        <begin position="189"/>
        <end position="199"/>
    </location>
</feature>
<dbReference type="Proteomes" id="UP000826271">
    <property type="component" value="Unassembled WGS sequence"/>
</dbReference>
<evidence type="ECO:0000313" key="4">
    <source>
        <dbReference type="Proteomes" id="UP000826271"/>
    </source>
</evidence>
<keyword evidence="1" id="KW-0175">Coiled coil</keyword>
<feature type="coiled-coil region" evidence="1">
    <location>
        <begin position="256"/>
        <end position="283"/>
    </location>
</feature>
<gene>
    <name evidence="3" type="ORF">BUALT_Bualt12G0010400</name>
</gene>
<feature type="compositionally biased region" description="Acidic residues" evidence="2">
    <location>
        <begin position="240"/>
        <end position="252"/>
    </location>
</feature>
<evidence type="ECO:0000256" key="2">
    <source>
        <dbReference type="SAM" id="MobiDB-lite"/>
    </source>
</evidence>
<feature type="compositionally biased region" description="Basic and acidic residues" evidence="2">
    <location>
        <begin position="1"/>
        <end position="28"/>
    </location>
</feature>
<feature type="region of interest" description="Disordered" evidence="2">
    <location>
        <begin position="84"/>
        <end position="217"/>
    </location>
</feature>
<accession>A0AAV6WYB1</accession>
<dbReference type="GO" id="GO:0005643">
    <property type="term" value="C:nuclear pore"/>
    <property type="evidence" value="ECO:0007669"/>
    <property type="project" value="InterPro"/>
</dbReference>
<organism evidence="3 4">
    <name type="scientific">Buddleja alternifolia</name>
    <dbReference type="NCBI Taxonomy" id="168488"/>
    <lineage>
        <taxon>Eukaryota</taxon>
        <taxon>Viridiplantae</taxon>
        <taxon>Streptophyta</taxon>
        <taxon>Embryophyta</taxon>
        <taxon>Tracheophyta</taxon>
        <taxon>Spermatophyta</taxon>
        <taxon>Magnoliopsida</taxon>
        <taxon>eudicotyledons</taxon>
        <taxon>Gunneridae</taxon>
        <taxon>Pentapetalae</taxon>
        <taxon>asterids</taxon>
        <taxon>lamiids</taxon>
        <taxon>Lamiales</taxon>
        <taxon>Scrophulariaceae</taxon>
        <taxon>Buddlejeae</taxon>
        <taxon>Buddleja</taxon>
    </lineage>
</organism>
<dbReference type="AlphaFoldDB" id="A0AAV6WYB1"/>
<feature type="compositionally biased region" description="Acidic residues" evidence="2">
    <location>
        <begin position="108"/>
        <end position="117"/>
    </location>
</feature>
<dbReference type="PANTHER" id="PTHR31344:SF11">
    <property type="entry name" value="NUCLEOLAR PROTEIN GAR2-LIKE PROTEIN"/>
    <property type="match status" value="1"/>
</dbReference>
<comment type="caution">
    <text evidence="3">The sequence shown here is derived from an EMBL/GenBank/DDBJ whole genome shotgun (WGS) entry which is preliminary data.</text>
</comment>
<dbReference type="EMBL" id="WHWC01000012">
    <property type="protein sequence ID" value="KAG8371895.1"/>
    <property type="molecule type" value="Genomic_DNA"/>
</dbReference>
<sequence>MKETDRRRGPNNKERSSPARPDTRDRRLQGKNGSKNLKAKDIDANLDANTLVSDSKTGAETSEVFENMVIDYVDDINRSEEALHNSKTLKMDEKLGNEKLNGNSSDMEIGDESDSETINDSVSSQGDSQTADEENAVKIVRVPKKLVKNNTSDAPRSRSDRKTNNVQIKASKATPKKGAKPEKGPLKSTAKSSSVNSKNMKIHPKALSDSSEGADGEPLEQLKGVNVLDEASNGTHSVCSDDEAVNNEENDNHEDKNVLDQKIEEMETRIKNLESELREVAALEIALYSVVPEHGSSAHKVHTPARRLSRLYIYACKYWSQDKRATVAKNTVSGLVLVSKSCGNDVSRLTFWLSNTVVLREIISQAFGSSCRSGALAKVFESNGGEKKSETMSSPSKWKNSGGSRQLNKQGFLQFVDDWQETRTFTAALEKVESWIFSRIVQSIWWQTLTPNMQSTVGDSTTNKGAERLLGPALGDQKQGNFSINLWKNAFHDALKRLCPVRAGGHECGCLPVLARKVMEQCVGRLDVAMFNAILRESAHEIPTDPVSDPIVDSKVLPIPAGDLSFGSGAQLKNSVGNWARWLDQFLGTNADCSSKDENKSHEDDDKSSTEEPKSFPLLNALSDLLMLPKDMLMDRTIRMEVCPSISLALVKRVLCNFTPDEFCPDPVPGAVLEAVNAECIIERRLSADSFTTFPYAASPVVYTPPSSSDVAEKVAEAGANSQFSRSASSVQRKGYTSDEELDELESCLTSIVDKLPVSPTAVVDRNRKCEGEEVGPDGANARYDLLREVWRTT</sequence>
<feature type="compositionally biased region" description="Polar residues" evidence="2">
    <location>
        <begin position="118"/>
        <end position="129"/>
    </location>
</feature>
<feature type="compositionally biased region" description="Basic and acidic residues" evidence="2">
    <location>
        <begin position="84"/>
        <end position="97"/>
    </location>
</feature>
<feature type="region of interest" description="Disordered" evidence="2">
    <location>
        <begin position="1"/>
        <end position="42"/>
    </location>
</feature>
<feature type="region of interest" description="Disordered" evidence="2">
    <location>
        <begin position="594"/>
        <end position="614"/>
    </location>
</feature>
<feature type="region of interest" description="Disordered" evidence="2">
    <location>
        <begin position="385"/>
        <end position="405"/>
    </location>
</feature>
<keyword evidence="4" id="KW-1185">Reference proteome</keyword>
<feature type="region of interest" description="Disordered" evidence="2">
    <location>
        <begin position="232"/>
        <end position="252"/>
    </location>
</feature>
<protein>
    <recommendedName>
        <fullName evidence="5">Dilute domain-containing protein</fullName>
    </recommendedName>
</protein>
<evidence type="ECO:0008006" key="5">
    <source>
        <dbReference type="Google" id="ProtNLM"/>
    </source>
</evidence>
<dbReference type="PANTHER" id="PTHR31344">
    <property type="entry name" value="NUCLEAR PORE COMPLEX PROTEIN NUP205"/>
    <property type="match status" value="1"/>
</dbReference>
<dbReference type="InterPro" id="IPR021827">
    <property type="entry name" value="Nup186/Nup192/Nup205"/>
</dbReference>